<organism evidence="1 2">
    <name type="scientific">Streptococcus gordonii (strain Challis / ATCC 35105 / BCRC 15272 / CH1 / DL1 / V288)</name>
    <dbReference type="NCBI Taxonomy" id="467705"/>
    <lineage>
        <taxon>Bacteria</taxon>
        <taxon>Bacillati</taxon>
        <taxon>Bacillota</taxon>
        <taxon>Bacilli</taxon>
        <taxon>Lactobacillales</taxon>
        <taxon>Streptococcaceae</taxon>
        <taxon>Streptococcus</taxon>
    </lineage>
</organism>
<sequence length="323" mass="38225">MRKYINRGIKKMNEDLQSFFCVKASERIEKIITSRKLSFFEIYPENSNIISWIVAGRRTKRNPYLLTDTAVQRINETLNGQELSNKENRYHCRVISWGDNDEVENYIPEMMRLIVKNLTAEQQLIFDETLMDDIYFAETIAYKEILNEHNADFLDIDIEQLYTEDIPISRNLAESELLETIEEDFKKAFIEFLDSSKYVRTKVNGIDDYVDKGITFKNQFGCDDIVNLFLKVVKEHKLPIEESIGYRVYSIVKKDVSKLDSIIEQKLLYETVYAPYREDKILETELEFQHGIIKAGQDYIKSLYDSHKIRNEAWNKLREENEI</sequence>
<name>A8AZV9_STRGC</name>
<proteinExistence type="predicted"/>
<dbReference type="KEGG" id="sgo:SGO_2071"/>
<evidence type="ECO:0000313" key="2">
    <source>
        <dbReference type="Proteomes" id="UP000001131"/>
    </source>
</evidence>
<keyword evidence="2" id="KW-1185">Reference proteome</keyword>
<accession>A8AZV9</accession>
<dbReference type="EMBL" id="CP000725">
    <property type="protein sequence ID" value="ABV10966.1"/>
    <property type="molecule type" value="Genomic_DNA"/>
</dbReference>
<dbReference type="HOGENOM" id="CLU_890635_0_0_9"/>
<dbReference type="AlphaFoldDB" id="A8AZV9"/>
<protein>
    <submittedName>
        <fullName evidence="1">Uncharacterized protein</fullName>
    </submittedName>
</protein>
<dbReference type="Proteomes" id="UP000001131">
    <property type="component" value="Chromosome"/>
</dbReference>
<evidence type="ECO:0000313" key="1">
    <source>
        <dbReference type="EMBL" id="ABV10966.1"/>
    </source>
</evidence>
<gene>
    <name evidence="1" type="ordered locus">SGO_2071</name>
</gene>
<reference evidence="1 2" key="1">
    <citation type="journal article" date="2007" name="J. Bacteriol.">
        <title>Genome-wide transcriptional changes in Streptococcus gordonii in response to competence signaling peptide.</title>
        <authorList>
            <person name="Vickerman M.M."/>
            <person name="Iobst S."/>
            <person name="Jesionowski A.M."/>
            <person name="Gill S.R."/>
        </authorList>
    </citation>
    <scope>NUCLEOTIDE SEQUENCE [LARGE SCALE GENOMIC DNA]</scope>
    <source>
        <strain evidence="2">Challis / ATCC 35105 / BCRC 15272 / CH1 / DL1 / V288</strain>
    </source>
</reference>